<dbReference type="EMBL" id="JABFUD020000022">
    <property type="protein sequence ID" value="KAI5062747.1"/>
    <property type="molecule type" value="Genomic_DNA"/>
</dbReference>
<dbReference type="InterPro" id="IPR058980">
    <property type="entry name" value="Glyco_transf_N"/>
</dbReference>
<dbReference type="FunFam" id="3.40.50.2000:FF:000056">
    <property type="entry name" value="Glycosyltransferase"/>
    <property type="match status" value="1"/>
</dbReference>
<comment type="similarity">
    <text evidence="1">Belongs to the UDP-glycosyltransferase family.</text>
</comment>
<dbReference type="GO" id="GO:0080044">
    <property type="term" value="F:quercetin 7-O-glucosyltransferase activity"/>
    <property type="evidence" value="ECO:0007669"/>
    <property type="project" value="TreeGrafter"/>
</dbReference>
<dbReference type="Pfam" id="PF00201">
    <property type="entry name" value="UDPGT"/>
    <property type="match status" value="1"/>
</dbReference>
<dbReference type="PANTHER" id="PTHR11926:SF774">
    <property type="entry name" value="UDP-GLYCOSYLTRANSFERASE 85A1-RELATED"/>
    <property type="match status" value="1"/>
</dbReference>
<dbReference type="Gene3D" id="3.40.50.2000">
    <property type="entry name" value="Glycogen Phosphorylase B"/>
    <property type="match status" value="3"/>
</dbReference>
<evidence type="ECO:0000256" key="2">
    <source>
        <dbReference type="ARBA" id="ARBA00022679"/>
    </source>
</evidence>
<keyword evidence="5" id="KW-1185">Reference proteome</keyword>
<dbReference type="PANTHER" id="PTHR11926">
    <property type="entry name" value="GLUCOSYL/GLUCURONOSYL TRANSFERASES"/>
    <property type="match status" value="1"/>
</dbReference>
<feature type="domain" description="Glycosyltransferase N-terminal" evidence="3">
    <location>
        <begin position="117"/>
        <end position="155"/>
    </location>
</feature>
<keyword evidence="2" id="KW-0808">Transferase</keyword>
<dbReference type="OrthoDB" id="1926175at2759"/>
<reference evidence="4" key="1">
    <citation type="submission" date="2021-01" db="EMBL/GenBank/DDBJ databases">
        <title>Adiantum capillus-veneris genome.</title>
        <authorList>
            <person name="Fang Y."/>
            <person name="Liao Q."/>
        </authorList>
    </citation>
    <scope>NUCLEOTIDE SEQUENCE</scope>
    <source>
        <strain evidence="4">H3</strain>
        <tissue evidence="4">Leaf</tissue>
    </source>
</reference>
<dbReference type="SUPFAM" id="SSF53756">
    <property type="entry name" value="UDP-Glycosyltransferase/glycogen phosphorylase"/>
    <property type="match status" value="2"/>
</dbReference>
<accession>A0A9D4U7G4</accession>
<dbReference type="InterPro" id="IPR002213">
    <property type="entry name" value="UDP_glucos_trans"/>
</dbReference>
<comment type="caution">
    <text evidence="4">The sequence shown here is derived from an EMBL/GenBank/DDBJ whole genome shotgun (WGS) entry which is preliminary data.</text>
</comment>
<proteinExistence type="inferred from homology"/>
<evidence type="ECO:0000259" key="3">
    <source>
        <dbReference type="Pfam" id="PF26168"/>
    </source>
</evidence>
<dbReference type="InterPro" id="IPR035595">
    <property type="entry name" value="UDP_glycos_trans_CS"/>
</dbReference>
<organism evidence="4 5">
    <name type="scientific">Adiantum capillus-veneris</name>
    <name type="common">Maidenhair fern</name>
    <dbReference type="NCBI Taxonomy" id="13818"/>
    <lineage>
        <taxon>Eukaryota</taxon>
        <taxon>Viridiplantae</taxon>
        <taxon>Streptophyta</taxon>
        <taxon>Embryophyta</taxon>
        <taxon>Tracheophyta</taxon>
        <taxon>Polypodiopsida</taxon>
        <taxon>Polypodiidae</taxon>
        <taxon>Polypodiales</taxon>
        <taxon>Pteridineae</taxon>
        <taxon>Pteridaceae</taxon>
        <taxon>Vittarioideae</taxon>
        <taxon>Adiantum</taxon>
    </lineage>
</organism>
<name>A0A9D4U7G4_ADICA</name>
<evidence type="ECO:0000256" key="1">
    <source>
        <dbReference type="ARBA" id="ARBA00009995"/>
    </source>
</evidence>
<dbReference type="GO" id="GO:0080043">
    <property type="term" value="F:quercetin 3-O-glucosyltransferase activity"/>
    <property type="evidence" value="ECO:0007669"/>
    <property type="project" value="TreeGrafter"/>
</dbReference>
<sequence>MIKPLVFSWGCLEHLLFAKRLFLSRFRVFTCSTLKRYLASRETHIMHPESVTSRLPSLLGGEGAFTLSLVDNKYITIHTHSAVHIPASFTLAFSHFASLVFPLNIMTIEQPKVAKHVVAIPYPAQGHINPLLQLCNQLVPHGFTFTFVNTHHIHQRLHSANQDADAHDSQHANCLSHINDEVNTHLPVINDHVCPVQEDDSTRKQQLMFTEAHAANDEAMGSPQANGHAHAINTHHLGGRHDDGTLYREAKHLDTQGHQKQKGRHAIHMVHVEGGCAPEEHARLSTAVEGFKAAQTMKEAVEQLISNIMEEQPVAFILTDILLGWSDATASKFGLPWVGFWAASAATCSALIHLADLGQQGKRVPIADKQDAEVPTIDGIPGLPPTRLHDVPKGWDDTGNLHYEFLKYFHDAQKARFLLLNTFAEVEGQVVQAMISKGYVTLGVGPLLPSRYIVRRPDTAPVGCKEDDGVLCRASLFREDRSCLQWLDKQAPSSVLFISFGSISARTDEQLEELAHAVEASGCPFLWVRKPDISAGFTPESGRQHRAGNGLIVPWAPQLDVLAHPAVGGFVTHCGWNSVMESVAMGVPMLCWADTGERMSNQRFVVQFWKCGLDMVSDGRRYSQHIDEGAVLVKRDEIEKSIRCLMLEEAGAPIRIRATHLRHSALTAFDDAHIQFDHFQQAM</sequence>
<gene>
    <name evidence="4" type="ORF">GOP47_0023286</name>
</gene>
<dbReference type="Proteomes" id="UP000886520">
    <property type="component" value="Chromosome 22"/>
</dbReference>
<dbReference type="AlphaFoldDB" id="A0A9D4U7G4"/>
<dbReference type="PROSITE" id="PS00375">
    <property type="entry name" value="UDPGT"/>
    <property type="match status" value="1"/>
</dbReference>
<dbReference type="Pfam" id="PF26168">
    <property type="entry name" value="Glyco_transf_N"/>
    <property type="match status" value="1"/>
</dbReference>
<protein>
    <recommendedName>
        <fullName evidence="3">Glycosyltransferase N-terminal domain-containing protein</fullName>
    </recommendedName>
</protein>
<dbReference type="CDD" id="cd03784">
    <property type="entry name" value="GT1_Gtf-like"/>
    <property type="match status" value="1"/>
</dbReference>
<evidence type="ECO:0000313" key="4">
    <source>
        <dbReference type="EMBL" id="KAI5062747.1"/>
    </source>
</evidence>
<evidence type="ECO:0000313" key="5">
    <source>
        <dbReference type="Proteomes" id="UP000886520"/>
    </source>
</evidence>